<dbReference type="Pfam" id="PF13602">
    <property type="entry name" value="ADH_zinc_N_2"/>
    <property type="match status" value="1"/>
</dbReference>
<dbReference type="PANTHER" id="PTHR44013:SF1">
    <property type="entry name" value="ZINC-TYPE ALCOHOL DEHYDROGENASE-LIKE PROTEIN C16A3.02C"/>
    <property type="match status" value="1"/>
</dbReference>
<protein>
    <submittedName>
        <fullName evidence="2">Zn-dependent oxidoreductase</fullName>
    </submittedName>
</protein>
<evidence type="ECO:0000313" key="2">
    <source>
        <dbReference type="EMBL" id="KOF04407.1"/>
    </source>
</evidence>
<dbReference type="GO" id="GO:0016491">
    <property type="term" value="F:oxidoreductase activity"/>
    <property type="evidence" value="ECO:0007669"/>
    <property type="project" value="InterPro"/>
</dbReference>
<dbReference type="OrthoDB" id="648910at2"/>
<dbReference type="Gene3D" id="3.90.180.10">
    <property type="entry name" value="Medium-chain alcohol dehydrogenases, catalytic domain"/>
    <property type="match status" value="1"/>
</dbReference>
<dbReference type="PANTHER" id="PTHR44013">
    <property type="entry name" value="ZINC-TYPE ALCOHOL DEHYDROGENASE-LIKE PROTEIN C16A3.02C"/>
    <property type="match status" value="1"/>
</dbReference>
<dbReference type="PATRIC" id="fig|1566026.4.peg.1618"/>
<evidence type="ECO:0000313" key="3">
    <source>
        <dbReference type="Proteomes" id="UP000036908"/>
    </source>
</evidence>
<dbReference type="SUPFAM" id="SSF50129">
    <property type="entry name" value="GroES-like"/>
    <property type="match status" value="1"/>
</dbReference>
<dbReference type="RefSeq" id="WP_053221823.1">
    <property type="nucleotide sequence ID" value="NZ_JSVA01000002.1"/>
</dbReference>
<evidence type="ECO:0000259" key="1">
    <source>
        <dbReference type="SMART" id="SM00829"/>
    </source>
</evidence>
<reference evidence="3" key="1">
    <citation type="submission" date="2014-11" db="EMBL/GenBank/DDBJ databases">
        <title>Genome sequencing of Roseivirga sp. D-25.</title>
        <authorList>
            <person name="Selvaratnam C."/>
            <person name="Thevarajoo S."/>
            <person name="Goh K.M."/>
            <person name="Eee R."/>
            <person name="Chan K.-G."/>
            <person name="Chong C.S."/>
        </authorList>
    </citation>
    <scope>NUCLEOTIDE SEQUENCE [LARGE SCALE GENOMIC DNA]</scope>
    <source>
        <strain evidence="3">D-25</strain>
    </source>
</reference>
<dbReference type="InterPro" id="IPR020843">
    <property type="entry name" value="ER"/>
</dbReference>
<dbReference type="Gene3D" id="3.40.50.720">
    <property type="entry name" value="NAD(P)-binding Rossmann-like Domain"/>
    <property type="match status" value="1"/>
</dbReference>
<dbReference type="EMBL" id="JSVA01000002">
    <property type="protein sequence ID" value="KOF04407.1"/>
    <property type="molecule type" value="Genomic_DNA"/>
</dbReference>
<dbReference type="SUPFAM" id="SSF51735">
    <property type="entry name" value="NAD(P)-binding Rossmann-fold domains"/>
    <property type="match status" value="1"/>
</dbReference>
<proteinExistence type="predicted"/>
<dbReference type="CDD" id="cd08267">
    <property type="entry name" value="MDR1"/>
    <property type="match status" value="1"/>
</dbReference>
<dbReference type="InterPro" id="IPR011032">
    <property type="entry name" value="GroES-like_sf"/>
</dbReference>
<gene>
    <name evidence="2" type="ORF">OB69_00975</name>
</gene>
<dbReference type="SMART" id="SM00829">
    <property type="entry name" value="PKS_ER"/>
    <property type="match status" value="1"/>
</dbReference>
<comment type="caution">
    <text evidence="2">The sequence shown here is derived from an EMBL/GenBank/DDBJ whole genome shotgun (WGS) entry which is preliminary data.</text>
</comment>
<dbReference type="InterPro" id="IPR013154">
    <property type="entry name" value="ADH-like_N"/>
</dbReference>
<dbReference type="InterPro" id="IPR036291">
    <property type="entry name" value="NAD(P)-bd_dom_sf"/>
</dbReference>
<sequence length="324" mass="35469">MKAIEYHNYGSPEVLQIVEREIPTPKDNEILVKIFATTVTATETTFRQGKPYFSRLFTGLRKPKIKTLGEELAGEIIETGKAVTLFKKGDRIFGTAGPTFGANAEYITLPEDAVIVPLPSNLNYEESASTCDGFLTALPFLRDTGKIKKGEKVLIYGASGSVGSSAIQVAKYYGAEVTGVCSTTNLELVSSLGADHVIDYKNEDFTKNGQQYDIIFDAVGKIKYSKAKKALTKEGRFLEAGIGFNVLGHVLITALFGKKKALIATTGLRPPAERTKDLHLLKSLLEEGRIKPVIDKTYTFSNIAEAHRYVDLGHKKGNVVIRMV</sequence>
<organism evidence="2 3">
    <name type="scientific">Roseivirga seohaensis subsp. aquiponti</name>
    <dbReference type="NCBI Taxonomy" id="1566026"/>
    <lineage>
        <taxon>Bacteria</taxon>
        <taxon>Pseudomonadati</taxon>
        <taxon>Bacteroidota</taxon>
        <taxon>Cytophagia</taxon>
        <taxon>Cytophagales</taxon>
        <taxon>Roseivirgaceae</taxon>
        <taxon>Roseivirga</taxon>
    </lineage>
</organism>
<dbReference type="Proteomes" id="UP000036908">
    <property type="component" value="Unassembled WGS sequence"/>
</dbReference>
<dbReference type="Pfam" id="PF08240">
    <property type="entry name" value="ADH_N"/>
    <property type="match status" value="1"/>
</dbReference>
<accession>A0A0L8AQD9</accession>
<keyword evidence="3" id="KW-1185">Reference proteome</keyword>
<name>A0A0L8AQD9_9BACT</name>
<dbReference type="AlphaFoldDB" id="A0A0L8AQD9"/>
<dbReference type="InterPro" id="IPR052733">
    <property type="entry name" value="Chloroplast_QOR"/>
</dbReference>
<feature type="domain" description="Enoyl reductase (ER)" evidence="1">
    <location>
        <begin position="10"/>
        <end position="321"/>
    </location>
</feature>